<keyword evidence="1" id="KW-0472">Membrane</keyword>
<evidence type="ECO:0000256" key="1">
    <source>
        <dbReference type="SAM" id="Phobius"/>
    </source>
</evidence>
<sequence length="154" mass="17312">MITEYGRSTIQYIENGLEAGAIGALLLIVLFIFALLSCIFLAFRRVQLWYWRVNCQVKALENIERNLEEIKHNFPYAKEGAQVTLEEAAMEQPSGLSEVLDRAESTPVEVQQEGTEFLSEAAAPESPAVIKPGYNIGKTGKVYAEELLREQIQF</sequence>
<protein>
    <submittedName>
        <fullName evidence="2">Uncharacterized protein</fullName>
    </submittedName>
</protein>
<dbReference type="EMBL" id="CP048649">
    <property type="protein sequence ID" value="QIB67856.1"/>
    <property type="molecule type" value="Genomic_DNA"/>
</dbReference>
<keyword evidence="1" id="KW-0812">Transmembrane</keyword>
<keyword evidence="1" id="KW-1133">Transmembrane helix</keyword>
<dbReference type="Proteomes" id="UP000466848">
    <property type="component" value="Chromosome"/>
</dbReference>
<keyword evidence="3" id="KW-1185">Reference proteome</keyword>
<proteinExistence type="predicted"/>
<feature type="transmembrane region" description="Helical" evidence="1">
    <location>
        <begin position="20"/>
        <end position="43"/>
    </location>
</feature>
<evidence type="ECO:0000313" key="3">
    <source>
        <dbReference type="Proteomes" id="UP000466848"/>
    </source>
</evidence>
<dbReference type="AlphaFoldDB" id="A0A858BUV9"/>
<name>A0A858BUV9_9FIRM</name>
<organism evidence="2 3">
    <name type="scientific">Aminipila butyrica</name>
    <dbReference type="NCBI Taxonomy" id="433296"/>
    <lineage>
        <taxon>Bacteria</taxon>
        <taxon>Bacillati</taxon>
        <taxon>Bacillota</taxon>
        <taxon>Clostridia</taxon>
        <taxon>Peptostreptococcales</taxon>
        <taxon>Anaerovoracaceae</taxon>
        <taxon>Aminipila</taxon>
    </lineage>
</organism>
<accession>A0A858BUV9</accession>
<dbReference type="RefSeq" id="WP_163064776.1">
    <property type="nucleotide sequence ID" value="NZ_CP048649.1"/>
</dbReference>
<reference evidence="2 3" key="1">
    <citation type="submission" date="2020-02" db="EMBL/GenBank/DDBJ databases">
        <authorList>
            <person name="Kim Y.B."/>
            <person name="Roh S.W."/>
        </authorList>
    </citation>
    <scope>NUCLEOTIDE SEQUENCE [LARGE SCALE GENOMIC DNA]</scope>
    <source>
        <strain evidence="2 3">DSM 103574</strain>
    </source>
</reference>
<dbReference type="KEGG" id="abut:Ami103574_00370"/>
<gene>
    <name evidence="2" type="ORF">Ami103574_00370</name>
</gene>
<evidence type="ECO:0000313" key="2">
    <source>
        <dbReference type="EMBL" id="QIB67856.1"/>
    </source>
</evidence>